<proteinExistence type="predicted"/>
<dbReference type="STRING" id="1797995.A2242_02755"/>
<reference evidence="1 2" key="1">
    <citation type="journal article" date="2016" name="Nat. Commun.">
        <title>Thousands of microbial genomes shed light on interconnected biogeochemical processes in an aquifer system.</title>
        <authorList>
            <person name="Anantharaman K."/>
            <person name="Brown C.T."/>
            <person name="Hug L.A."/>
            <person name="Sharon I."/>
            <person name="Castelle C.J."/>
            <person name="Probst A.J."/>
            <person name="Thomas B.C."/>
            <person name="Singh A."/>
            <person name="Wilkins M.J."/>
            <person name="Karaoz U."/>
            <person name="Brodie E.L."/>
            <person name="Williams K.H."/>
            <person name="Hubbard S.S."/>
            <person name="Banfield J.F."/>
        </authorList>
    </citation>
    <scope>NUCLEOTIDE SEQUENCE [LARGE SCALE GENOMIC DNA]</scope>
</reference>
<dbReference type="EMBL" id="MFGC01000023">
    <property type="protein sequence ID" value="OGF27724.1"/>
    <property type="molecule type" value="Genomic_DNA"/>
</dbReference>
<comment type="caution">
    <text evidence="1">The sequence shown here is derived from an EMBL/GenBank/DDBJ whole genome shotgun (WGS) entry which is preliminary data.</text>
</comment>
<accession>A0A1F5SM29</accession>
<sequence length="133" mass="15980">MKVYQTKAKKLPGSNYHEVYAAARNYYNEIKKKTKRRPYIRSAYWKKEKVFFDYFWPHVAQKPPRERMRRLHYFLAAIELLQKSHCIPTTKPHASDHTAVVHRFEGKTRGGEVFYVQVKEDKKGTKYFMSCFP</sequence>
<dbReference type="AlphaFoldDB" id="A0A1F5SM29"/>
<gene>
    <name evidence="1" type="ORF">A2242_02755</name>
</gene>
<name>A0A1F5SM29_9BACT</name>
<evidence type="ECO:0000313" key="2">
    <source>
        <dbReference type="Proteomes" id="UP000178925"/>
    </source>
</evidence>
<organism evidence="1 2">
    <name type="scientific">Candidatus Falkowbacteria bacterium RIFOXYA2_FULL_47_9</name>
    <dbReference type="NCBI Taxonomy" id="1797995"/>
    <lineage>
        <taxon>Bacteria</taxon>
        <taxon>Candidatus Falkowiibacteriota</taxon>
    </lineage>
</organism>
<protein>
    <submittedName>
        <fullName evidence="1">Uncharacterized protein</fullName>
    </submittedName>
</protein>
<evidence type="ECO:0000313" key="1">
    <source>
        <dbReference type="EMBL" id="OGF27724.1"/>
    </source>
</evidence>
<dbReference type="Proteomes" id="UP000178925">
    <property type="component" value="Unassembled WGS sequence"/>
</dbReference>